<evidence type="ECO:0000313" key="1">
    <source>
        <dbReference type="EMBL" id="KAL3792444.1"/>
    </source>
</evidence>
<sequence>MKGTLSLFDDRPAPTKAEVGKLQYSHTGPWRITRHLDGGWYELEHVLQQNTRVKKHASHLSPFPLPLIPFEPIDGPDNQFGQLNRPISKDAYSEAGIKGFKPFNPFKSQADVSFGTVHNEFSWLTLSELNDEICPPEWRHLRADDEDDDDLITTSALYHGPPPSMTASKLPKIPDLSTLASRIVKSDDRLFFISHEIPLSQQREWRLVRVNLEGSMSLRPSCLTDGRYLVDFYIIHPSDLRFNATNQRLWLQYHKETDLRSPSIQAETHLIRPSDTSEQLAKRHSLVPMRQWVSLTHESTYIHGPFDFATIHGRKIRDRVTETDWRVLISQRGLYTNDPPSLDLPTYSIHVDRGVHVIAALQAPAQTLLLVSEANSAHNESIH</sequence>
<dbReference type="AlphaFoldDB" id="A0ABD3PWC6"/>
<comment type="caution">
    <text evidence="1">The sequence shown here is derived from an EMBL/GenBank/DDBJ whole genome shotgun (WGS) entry which is preliminary data.</text>
</comment>
<protein>
    <submittedName>
        <fullName evidence="1">Uncharacterized protein</fullName>
    </submittedName>
</protein>
<dbReference type="EMBL" id="JABMIG020000102">
    <property type="protein sequence ID" value="KAL3792444.1"/>
    <property type="molecule type" value="Genomic_DNA"/>
</dbReference>
<gene>
    <name evidence="1" type="ORF">HJC23_001562</name>
</gene>
<keyword evidence="2" id="KW-1185">Reference proteome</keyword>
<reference evidence="1 2" key="1">
    <citation type="journal article" date="2020" name="G3 (Bethesda)">
        <title>Improved Reference Genome for Cyclotella cryptica CCMP332, a Model for Cell Wall Morphogenesis, Salinity Adaptation, and Lipid Production in Diatoms (Bacillariophyta).</title>
        <authorList>
            <person name="Roberts W.R."/>
            <person name="Downey K.M."/>
            <person name="Ruck E.C."/>
            <person name="Traller J.C."/>
            <person name="Alverson A.J."/>
        </authorList>
    </citation>
    <scope>NUCLEOTIDE SEQUENCE [LARGE SCALE GENOMIC DNA]</scope>
    <source>
        <strain evidence="1 2">CCMP332</strain>
    </source>
</reference>
<organism evidence="1 2">
    <name type="scientific">Cyclotella cryptica</name>
    <dbReference type="NCBI Taxonomy" id="29204"/>
    <lineage>
        <taxon>Eukaryota</taxon>
        <taxon>Sar</taxon>
        <taxon>Stramenopiles</taxon>
        <taxon>Ochrophyta</taxon>
        <taxon>Bacillariophyta</taxon>
        <taxon>Coscinodiscophyceae</taxon>
        <taxon>Thalassiosirophycidae</taxon>
        <taxon>Stephanodiscales</taxon>
        <taxon>Stephanodiscaceae</taxon>
        <taxon>Cyclotella</taxon>
    </lineage>
</organism>
<evidence type="ECO:0000313" key="2">
    <source>
        <dbReference type="Proteomes" id="UP001516023"/>
    </source>
</evidence>
<dbReference type="Proteomes" id="UP001516023">
    <property type="component" value="Unassembled WGS sequence"/>
</dbReference>
<name>A0ABD3PWC6_9STRA</name>
<proteinExistence type="predicted"/>
<accession>A0ABD3PWC6</accession>